<sequence>MTSSRHSAQAVGRRVCEALDPVLVPHGFQAGQVGVGTDVGVTFCSPGGEFSRRFPHLASWMDLDHPAACVDLAVYAHPEPARLVQVRLEGRELDDVAGRSGNHAAGRADGVGLPMEEGLERLAATVAALLLEGSPHE</sequence>
<name>A0A2Y8ZWR9_9MICO</name>
<dbReference type="AlphaFoldDB" id="A0A2Y8ZWR9"/>
<organism evidence="1 2">
    <name type="scientific">Georgenia satyanarayanai</name>
    <dbReference type="NCBI Taxonomy" id="860221"/>
    <lineage>
        <taxon>Bacteria</taxon>
        <taxon>Bacillati</taxon>
        <taxon>Actinomycetota</taxon>
        <taxon>Actinomycetes</taxon>
        <taxon>Micrococcales</taxon>
        <taxon>Bogoriellaceae</taxon>
        <taxon>Georgenia</taxon>
    </lineage>
</organism>
<proteinExistence type="predicted"/>
<reference evidence="1 2" key="1">
    <citation type="submission" date="2016-10" db="EMBL/GenBank/DDBJ databases">
        <authorList>
            <person name="Cai Z."/>
        </authorList>
    </citation>
    <scope>NUCLEOTIDE SEQUENCE [LARGE SCALE GENOMIC DNA]</scope>
    <source>
        <strain evidence="1 2">CGMCC 1.10826</strain>
    </source>
</reference>
<protein>
    <submittedName>
        <fullName evidence="1">Uncharacterized protein</fullName>
    </submittedName>
</protein>
<dbReference type="EMBL" id="UETB01000001">
    <property type="protein sequence ID" value="SSA36770.1"/>
    <property type="molecule type" value="Genomic_DNA"/>
</dbReference>
<accession>A0A2Y8ZWR9</accession>
<keyword evidence="2" id="KW-1185">Reference proteome</keyword>
<dbReference type="Proteomes" id="UP000250222">
    <property type="component" value="Unassembled WGS sequence"/>
</dbReference>
<gene>
    <name evidence="1" type="ORF">SAMN05216184_101432</name>
</gene>
<evidence type="ECO:0000313" key="2">
    <source>
        <dbReference type="Proteomes" id="UP000250222"/>
    </source>
</evidence>
<evidence type="ECO:0000313" key="1">
    <source>
        <dbReference type="EMBL" id="SSA36770.1"/>
    </source>
</evidence>
<dbReference type="RefSeq" id="WP_110850921.1">
    <property type="nucleotide sequence ID" value="NZ_QKLZ01000001.1"/>
</dbReference>